<dbReference type="OrthoDB" id="1643408at2"/>
<dbReference type="PANTHER" id="PTHR43408:SF1">
    <property type="entry name" value="FMN REDUCTASE (NADPH)"/>
    <property type="match status" value="1"/>
</dbReference>
<dbReference type="Pfam" id="PF03358">
    <property type="entry name" value="FMN_red"/>
    <property type="match status" value="1"/>
</dbReference>
<accession>A0A4S5C136</accession>
<evidence type="ECO:0000259" key="5">
    <source>
        <dbReference type="Pfam" id="PF03358"/>
    </source>
</evidence>
<evidence type="ECO:0000313" key="7">
    <source>
        <dbReference type="Proteomes" id="UP000306236"/>
    </source>
</evidence>
<keyword evidence="7" id="KW-1185">Reference proteome</keyword>
<sequence length="214" mass="22353">MGIILVNASPVPRSRSAALLAAARQKLNVLGHSPRQLCIADLPSASLLSQSVQEGAIRLAVQAVAQAQAVVIAAPVYQAAFSGLLKVFLDVLPADALQGKTVALLATGVQKGQTVTLAQTIAPVLQSLGAERIVPGVYAQDHQVTLLPEGASYVVHQDVLQRLDEVLQAVLSSKAATQAWWLHAQDSAAFEAAQYRAMGSSLASAYARIPAYGV</sequence>
<organism evidence="6 7">
    <name type="scientific">Lampropedia aestuarii</name>
    <dbReference type="NCBI Taxonomy" id="2562762"/>
    <lineage>
        <taxon>Bacteria</taxon>
        <taxon>Pseudomonadati</taxon>
        <taxon>Pseudomonadota</taxon>
        <taxon>Betaproteobacteria</taxon>
        <taxon>Burkholderiales</taxon>
        <taxon>Comamonadaceae</taxon>
        <taxon>Lampropedia</taxon>
    </lineage>
</organism>
<dbReference type="EMBL" id="SSWX01000002">
    <property type="protein sequence ID" value="THJ36096.1"/>
    <property type="molecule type" value="Genomic_DNA"/>
</dbReference>
<feature type="domain" description="NADPH-dependent FMN reductase-like" evidence="5">
    <location>
        <begin position="1"/>
        <end position="139"/>
    </location>
</feature>
<protein>
    <submittedName>
        <fullName evidence="6">FMN reductase (NADPH)</fullName>
    </submittedName>
</protein>
<dbReference type="Gene3D" id="3.40.50.360">
    <property type="match status" value="1"/>
</dbReference>
<dbReference type="InterPro" id="IPR029039">
    <property type="entry name" value="Flavoprotein-like_sf"/>
</dbReference>
<proteinExistence type="inferred from homology"/>
<evidence type="ECO:0000256" key="3">
    <source>
        <dbReference type="ARBA" id="ARBA00022643"/>
    </source>
</evidence>
<comment type="similarity">
    <text evidence="1">Belongs to the SsuE family.</text>
</comment>
<comment type="caution">
    <text evidence="6">The sequence shown here is derived from an EMBL/GenBank/DDBJ whole genome shotgun (WGS) entry which is preliminary data.</text>
</comment>
<dbReference type="SUPFAM" id="SSF52218">
    <property type="entry name" value="Flavoproteins"/>
    <property type="match status" value="1"/>
</dbReference>
<dbReference type="GO" id="GO:0016491">
    <property type="term" value="F:oxidoreductase activity"/>
    <property type="evidence" value="ECO:0007669"/>
    <property type="project" value="UniProtKB-KW"/>
</dbReference>
<dbReference type="RefSeq" id="WP_136405002.1">
    <property type="nucleotide sequence ID" value="NZ_SSWX01000002.1"/>
</dbReference>
<keyword evidence="4" id="KW-0560">Oxidoreductase</keyword>
<gene>
    <name evidence="6" type="ORF">E8K88_02160</name>
</gene>
<evidence type="ECO:0000313" key="6">
    <source>
        <dbReference type="EMBL" id="THJ36096.1"/>
    </source>
</evidence>
<name>A0A4S5C136_9BURK</name>
<dbReference type="PANTHER" id="PTHR43408">
    <property type="entry name" value="FMN REDUCTASE (NADPH)"/>
    <property type="match status" value="1"/>
</dbReference>
<evidence type="ECO:0000256" key="2">
    <source>
        <dbReference type="ARBA" id="ARBA00022630"/>
    </source>
</evidence>
<dbReference type="Proteomes" id="UP000306236">
    <property type="component" value="Unassembled WGS sequence"/>
</dbReference>
<evidence type="ECO:0000256" key="4">
    <source>
        <dbReference type="ARBA" id="ARBA00023002"/>
    </source>
</evidence>
<dbReference type="InterPro" id="IPR005025">
    <property type="entry name" value="FMN_Rdtase-like_dom"/>
</dbReference>
<keyword evidence="2" id="KW-0285">Flavoprotein</keyword>
<evidence type="ECO:0000256" key="1">
    <source>
        <dbReference type="ARBA" id="ARBA00005990"/>
    </source>
</evidence>
<dbReference type="InterPro" id="IPR051814">
    <property type="entry name" value="NAD(P)H-dep_FMN_reductase"/>
</dbReference>
<reference evidence="6 7" key="1">
    <citation type="submission" date="2019-04" db="EMBL/GenBank/DDBJ databases">
        <title>Lampropedia sp YIM MLB12 draf genome.</title>
        <authorList>
            <person name="Wang Y.-X."/>
        </authorList>
    </citation>
    <scope>NUCLEOTIDE SEQUENCE [LARGE SCALE GENOMIC DNA]</scope>
    <source>
        <strain evidence="6 7">YIM MLB12</strain>
    </source>
</reference>
<keyword evidence="3" id="KW-0288">FMN</keyword>
<dbReference type="AlphaFoldDB" id="A0A4S5C136"/>